<dbReference type="CDD" id="cd00817">
    <property type="entry name" value="ValRS_core"/>
    <property type="match status" value="1"/>
</dbReference>
<protein>
    <recommendedName>
        <fullName evidence="1 9">Valine--tRNA ligase</fullName>
        <ecNumber evidence="1 9">6.1.1.9</ecNumber>
    </recommendedName>
</protein>
<dbReference type="Pfam" id="PF00133">
    <property type="entry name" value="tRNA-synt_1"/>
    <property type="match status" value="1"/>
</dbReference>
<dbReference type="GO" id="GO:0002161">
    <property type="term" value="F:aminoacyl-tRNA deacylase activity"/>
    <property type="evidence" value="ECO:0007669"/>
    <property type="project" value="InterPro"/>
</dbReference>
<evidence type="ECO:0000256" key="9">
    <source>
        <dbReference type="NCBIfam" id="TIGR00422"/>
    </source>
</evidence>
<dbReference type="InterPro" id="IPR009008">
    <property type="entry name" value="Val/Leu/Ile-tRNA-synth_edit"/>
</dbReference>
<dbReference type="PANTHER" id="PTHR11946:SF93">
    <property type="entry name" value="VALINE--TRNA LIGASE, CHLOROPLASTIC_MITOCHONDRIAL 2"/>
    <property type="match status" value="1"/>
</dbReference>
<dbReference type="InterPro" id="IPR014729">
    <property type="entry name" value="Rossmann-like_a/b/a_fold"/>
</dbReference>
<dbReference type="AlphaFoldDB" id="A0A1F4UST8"/>
<dbReference type="PROSITE" id="PS00178">
    <property type="entry name" value="AA_TRNA_LIGASE_I"/>
    <property type="match status" value="1"/>
</dbReference>
<dbReference type="Proteomes" id="UP000176444">
    <property type="component" value="Unassembled WGS sequence"/>
</dbReference>
<comment type="catalytic activity">
    <reaction evidence="8">
        <text>tRNA(Val) + L-valine + ATP = L-valyl-tRNA(Val) + AMP + diphosphate</text>
        <dbReference type="Rhea" id="RHEA:10704"/>
        <dbReference type="Rhea" id="RHEA-COMP:9672"/>
        <dbReference type="Rhea" id="RHEA-COMP:9708"/>
        <dbReference type="ChEBI" id="CHEBI:30616"/>
        <dbReference type="ChEBI" id="CHEBI:33019"/>
        <dbReference type="ChEBI" id="CHEBI:57762"/>
        <dbReference type="ChEBI" id="CHEBI:78442"/>
        <dbReference type="ChEBI" id="CHEBI:78537"/>
        <dbReference type="ChEBI" id="CHEBI:456215"/>
        <dbReference type="EC" id="6.1.1.9"/>
    </reaction>
</comment>
<keyword evidence="4 10" id="KW-0547">Nucleotide-binding</keyword>
<accession>A0A1F4UST8</accession>
<reference evidence="13 14" key="1">
    <citation type="journal article" date="2016" name="Nat. Commun.">
        <title>Thousands of microbial genomes shed light on interconnected biogeochemical processes in an aquifer system.</title>
        <authorList>
            <person name="Anantharaman K."/>
            <person name="Brown C.T."/>
            <person name="Hug L.A."/>
            <person name="Sharon I."/>
            <person name="Castelle C.J."/>
            <person name="Probst A.J."/>
            <person name="Thomas B.C."/>
            <person name="Singh A."/>
            <person name="Wilkins M.J."/>
            <person name="Karaoz U."/>
            <person name="Brodie E.L."/>
            <person name="Williams K.H."/>
            <person name="Hubbard S.S."/>
            <person name="Banfield J.F."/>
        </authorList>
    </citation>
    <scope>NUCLEOTIDE SEQUENCE [LARGE SCALE GENOMIC DNA]</scope>
</reference>
<feature type="domain" description="Aminoacyl-tRNA synthetase class Ia" evidence="11">
    <location>
        <begin position="13"/>
        <end position="600"/>
    </location>
</feature>
<dbReference type="SUPFAM" id="SSF52374">
    <property type="entry name" value="Nucleotidylyl transferase"/>
    <property type="match status" value="1"/>
</dbReference>
<dbReference type="SUPFAM" id="SSF47323">
    <property type="entry name" value="Anticodon-binding domain of a subclass of class I aminoacyl-tRNA synthetases"/>
    <property type="match status" value="1"/>
</dbReference>
<evidence type="ECO:0000256" key="1">
    <source>
        <dbReference type="ARBA" id="ARBA00013169"/>
    </source>
</evidence>
<dbReference type="Gene3D" id="1.10.730.10">
    <property type="entry name" value="Isoleucyl-tRNA Synthetase, Domain 1"/>
    <property type="match status" value="1"/>
</dbReference>
<dbReference type="InterPro" id="IPR033705">
    <property type="entry name" value="Anticodon_Ia_Val"/>
</dbReference>
<evidence type="ECO:0000259" key="11">
    <source>
        <dbReference type="Pfam" id="PF00133"/>
    </source>
</evidence>
<evidence type="ECO:0000256" key="8">
    <source>
        <dbReference type="ARBA" id="ARBA00047552"/>
    </source>
</evidence>
<comment type="caution">
    <text evidence="13">The sequence shown here is derived from an EMBL/GenBank/DDBJ whole genome shotgun (WGS) entry which is preliminary data.</text>
</comment>
<proteinExistence type="inferred from homology"/>
<dbReference type="Gene3D" id="3.40.50.620">
    <property type="entry name" value="HUPs"/>
    <property type="match status" value="2"/>
</dbReference>
<dbReference type="PANTHER" id="PTHR11946">
    <property type="entry name" value="VALYL-TRNA SYNTHETASES"/>
    <property type="match status" value="1"/>
</dbReference>
<evidence type="ECO:0000259" key="12">
    <source>
        <dbReference type="Pfam" id="PF08264"/>
    </source>
</evidence>
<evidence type="ECO:0000256" key="3">
    <source>
        <dbReference type="ARBA" id="ARBA00022598"/>
    </source>
</evidence>
<sequence>MQTRYPFKELEDKIYQLWEKGGYFKPDFGKKGPSRKTDLKKGGRFCIIMPPPNANAPLHIGHAVFVTLEDIMIRYHRMKGKTTLWLPGADHAGFETQVVFEKQLEKKGQSRFQFSREVLYKMIWDFTQKNKKVMEGQLKKLGASCDWSREKFTLDPDIIKIVYQTFEKLFDDGLIYRGKRVINWCVKHQTSLSDLEVKYEERIDPLFYIKYGPIELATVRPETKFGDTAIAVNPKDKRYKKYLGKEIEIKTLLGPAKIKVIADETIDMEFGTGAVKITPAHDAADFEVWQRHKSEIPGPKIVIDKFGRLNKRAGQYKGLKVKEARQKIAEDMAKKGLLNPSKTDHNYKHNVAVCYKCGTTIEPLISDQLFIKIKPLAEKAMTAVKKGEVKFTSKHFEKIFFHWLKNIKDWNISRQIVWGIKIPLWYCQEKKNKKCRDKNGLIVSDKKIKQCPYCRGEKLIEETDTFDTWFSSGQWPFATLLSQSRSSLKLKVQSSKFRKNIFNYTTSDFETFYPTSVMETGWDILFFWVVRMIILGIYMTGRVPFKHIYLHGLVRDKDRQKMSKSKGNVIDPLGVVELYGADALRMALVFGTSAQKDIIMSEDKIAAQQRFVTKIWNASRFILGNLDKNFNPSKIRQQNLRLTKNDKWILKELKNTTKKAAKDIEEFHFHRAAEETYHFFWHKFCDKTLEDVKKRLYSKTSTLKDRQTSQWVIYKVLVDSLKLLHPFMPFITEAVYQKLPHKPKKALIIEDWPK</sequence>
<feature type="domain" description="Methionyl/Valyl/Leucyl/Isoleucyl-tRNA synthetase anticodon-binding" evidence="12">
    <location>
        <begin position="646"/>
        <end position="754"/>
    </location>
</feature>
<dbReference type="GO" id="GO:0005829">
    <property type="term" value="C:cytosol"/>
    <property type="evidence" value="ECO:0007669"/>
    <property type="project" value="TreeGrafter"/>
</dbReference>
<dbReference type="EC" id="6.1.1.9" evidence="1 9"/>
<evidence type="ECO:0000256" key="4">
    <source>
        <dbReference type="ARBA" id="ARBA00022741"/>
    </source>
</evidence>
<dbReference type="InterPro" id="IPR009080">
    <property type="entry name" value="tRNAsynth_Ia_anticodon-bd"/>
</dbReference>
<name>A0A1F4UST8_UNCKA</name>
<dbReference type="InterPro" id="IPR001412">
    <property type="entry name" value="aa-tRNA-synth_I_CS"/>
</dbReference>
<dbReference type="EMBL" id="MEUX01000003">
    <property type="protein sequence ID" value="OGC48018.1"/>
    <property type="molecule type" value="Genomic_DNA"/>
</dbReference>
<dbReference type="Pfam" id="PF08264">
    <property type="entry name" value="Anticodon_1"/>
    <property type="match status" value="1"/>
</dbReference>
<dbReference type="GO" id="GO:0004832">
    <property type="term" value="F:valine-tRNA ligase activity"/>
    <property type="evidence" value="ECO:0007669"/>
    <property type="project" value="UniProtKB-UniRule"/>
</dbReference>
<keyword evidence="5 10" id="KW-0067">ATP-binding</keyword>
<comment type="similarity">
    <text evidence="10">Belongs to the class-I aminoacyl-tRNA synthetase family.</text>
</comment>
<keyword evidence="6 10" id="KW-0648">Protein biosynthesis</keyword>
<dbReference type="NCBIfam" id="TIGR00422">
    <property type="entry name" value="valS"/>
    <property type="match status" value="1"/>
</dbReference>
<keyword evidence="2" id="KW-0963">Cytoplasm</keyword>
<dbReference type="PRINTS" id="PR00986">
    <property type="entry name" value="TRNASYNTHVAL"/>
</dbReference>
<evidence type="ECO:0000313" key="14">
    <source>
        <dbReference type="Proteomes" id="UP000176444"/>
    </source>
</evidence>
<organism evidence="13 14">
    <name type="scientific">candidate division WWE3 bacterium RIFCSPHIGHO2_01_FULL_35_17</name>
    <dbReference type="NCBI Taxonomy" id="1802614"/>
    <lineage>
        <taxon>Bacteria</taxon>
        <taxon>Katanobacteria</taxon>
    </lineage>
</organism>
<dbReference type="GO" id="GO:0006438">
    <property type="term" value="P:valyl-tRNA aminoacylation"/>
    <property type="evidence" value="ECO:0007669"/>
    <property type="project" value="UniProtKB-UniRule"/>
</dbReference>
<dbReference type="CDD" id="cd07962">
    <property type="entry name" value="Anticodon_Ia_Val"/>
    <property type="match status" value="1"/>
</dbReference>
<keyword evidence="3 10" id="KW-0436">Ligase</keyword>
<gene>
    <name evidence="13" type="ORF">A2713_00690</name>
</gene>
<keyword evidence="7 10" id="KW-0030">Aminoacyl-tRNA synthetase</keyword>
<dbReference type="NCBIfam" id="NF004349">
    <property type="entry name" value="PRK05729.1"/>
    <property type="match status" value="1"/>
</dbReference>
<evidence type="ECO:0000256" key="7">
    <source>
        <dbReference type="ARBA" id="ARBA00023146"/>
    </source>
</evidence>
<dbReference type="SUPFAM" id="SSF50677">
    <property type="entry name" value="ValRS/IleRS/LeuRS editing domain"/>
    <property type="match status" value="1"/>
</dbReference>
<evidence type="ECO:0000256" key="5">
    <source>
        <dbReference type="ARBA" id="ARBA00022840"/>
    </source>
</evidence>
<evidence type="ECO:0000256" key="2">
    <source>
        <dbReference type="ARBA" id="ARBA00022490"/>
    </source>
</evidence>
<dbReference type="InterPro" id="IPR002300">
    <property type="entry name" value="aa-tRNA-synth_Ia"/>
</dbReference>
<evidence type="ECO:0000313" key="13">
    <source>
        <dbReference type="EMBL" id="OGC48018.1"/>
    </source>
</evidence>
<dbReference type="GO" id="GO:0005524">
    <property type="term" value="F:ATP binding"/>
    <property type="evidence" value="ECO:0007669"/>
    <property type="project" value="UniProtKB-KW"/>
</dbReference>
<evidence type="ECO:0000256" key="6">
    <source>
        <dbReference type="ARBA" id="ARBA00022917"/>
    </source>
</evidence>
<dbReference type="InterPro" id="IPR002303">
    <property type="entry name" value="Valyl-tRNA_ligase"/>
</dbReference>
<dbReference type="InterPro" id="IPR013155">
    <property type="entry name" value="M/V/L/I-tRNA-synth_anticd-bd"/>
</dbReference>
<evidence type="ECO:0000256" key="10">
    <source>
        <dbReference type="RuleBase" id="RU363035"/>
    </source>
</evidence>